<evidence type="ECO:0000256" key="5">
    <source>
        <dbReference type="ARBA" id="ARBA00022750"/>
    </source>
</evidence>
<comment type="subcellular location">
    <subcellularLocation>
        <location evidence="9">Cell membrane</location>
        <topology evidence="9">Multi-pass membrane protein</topology>
    </subcellularLocation>
</comment>
<dbReference type="PRINTS" id="PR00781">
    <property type="entry name" value="LIPOSIGPTASE"/>
</dbReference>
<organism evidence="11 12">
    <name type="scientific">Candidatus Williamhamiltonella defendens</name>
    <dbReference type="NCBI Taxonomy" id="138072"/>
    <lineage>
        <taxon>Bacteria</taxon>
        <taxon>Pseudomonadati</taxon>
        <taxon>Pseudomonadota</taxon>
        <taxon>Gammaproteobacteria</taxon>
        <taxon>Enterobacterales</taxon>
        <taxon>Enterobacteriaceae</taxon>
        <taxon>aphid secondary symbionts</taxon>
        <taxon>Candidatus Williamhamiltonella</taxon>
    </lineage>
</organism>
<dbReference type="PANTHER" id="PTHR33695">
    <property type="entry name" value="LIPOPROTEIN SIGNAL PEPTIDASE"/>
    <property type="match status" value="1"/>
</dbReference>
<accession>A0AAC9VFY6</accession>
<sequence length="172" mass="19832">MNKINRSMGMTQLRWLWLSVVVMVLDLASKYWIIHHFDLYETRPLIPFLNMTYAQNTGAAFSFLADSGGWQRWFFILVAVLIIAILMRLMYRSTENKWINAAYALIIGGALGNLCDRIANGFVIDFIDFYVNQWHWPTFNLADSAICIGALFILLEGFLNPASKKQITQKEK</sequence>
<evidence type="ECO:0000313" key="11">
    <source>
        <dbReference type="EMBL" id="ASV33680.1"/>
    </source>
</evidence>
<keyword evidence="6 9" id="KW-0378">Hydrolase</keyword>
<dbReference type="EMBL" id="CP022932">
    <property type="protein sequence ID" value="ASV33680.1"/>
    <property type="molecule type" value="Genomic_DNA"/>
</dbReference>
<feature type="active site" evidence="9">
    <location>
        <position position="125"/>
    </location>
</feature>
<evidence type="ECO:0000256" key="2">
    <source>
        <dbReference type="ARBA" id="ARBA00022475"/>
    </source>
</evidence>
<feature type="transmembrane region" description="Helical" evidence="9">
    <location>
        <begin position="98"/>
        <end position="119"/>
    </location>
</feature>
<feature type="transmembrane region" description="Helical" evidence="9">
    <location>
        <begin position="73"/>
        <end position="91"/>
    </location>
</feature>
<keyword evidence="4 9" id="KW-0812">Transmembrane</keyword>
<feature type="active site" evidence="9">
    <location>
        <position position="143"/>
    </location>
</feature>
<comment type="similarity">
    <text evidence="1 9 10">Belongs to the peptidase A8 family.</text>
</comment>
<keyword evidence="8 9" id="KW-0472">Membrane</keyword>
<evidence type="ECO:0000256" key="8">
    <source>
        <dbReference type="ARBA" id="ARBA00023136"/>
    </source>
</evidence>
<evidence type="ECO:0000256" key="6">
    <source>
        <dbReference type="ARBA" id="ARBA00022801"/>
    </source>
</evidence>
<evidence type="ECO:0000256" key="4">
    <source>
        <dbReference type="ARBA" id="ARBA00022692"/>
    </source>
</evidence>
<dbReference type="GO" id="GO:0006508">
    <property type="term" value="P:proteolysis"/>
    <property type="evidence" value="ECO:0007669"/>
    <property type="project" value="UniProtKB-KW"/>
</dbReference>
<keyword evidence="3 9" id="KW-0645">Protease</keyword>
<dbReference type="HAMAP" id="MF_00161">
    <property type="entry name" value="LspA"/>
    <property type="match status" value="1"/>
</dbReference>
<evidence type="ECO:0000256" key="3">
    <source>
        <dbReference type="ARBA" id="ARBA00022670"/>
    </source>
</evidence>
<dbReference type="PANTHER" id="PTHR33695:SF1">
    <property type="entry name" value="LIPOPROTEIN SIGNAL PEPTIDASE"/>
    <property type="match status" value="1"/>
</dbReference>
<gene>
    <name evidence="9" type="primary">lspA</name>
    <name evidence="11" type="ORF">CJJ18_06255</name>
</gene>
<protein>
    <recommendedName>
        <fullName evidence="9">Lipoprotein signal peptidase</fullName>
        <ecNumber evidence="9">3.4.23.36</ecNumber>
    </recommendedName>
    <alternativeName>
        <fullName evidence="9">Prolipoprotein signal peptidase</fullName>
    </alternativeName>
    <alternativeName>
        <fullName evidence="9">Signal peptidase II</fullName>
        <shortName evidence="9">SPase II</shortName>
    </alternativeName>
</protein>
<evidence type="ECO:0000256" key="1">
    <source>
        <dbReference type="ARBA" id="ARBA00006139"/>
    </source>
</evidence>
<keyword evidence="7 9" id="KW-1133">Transmembrane helix</keyword>
<comment type="catalytic activity">
    <reaction evidence="9">
        <text>Release of signal peptides from bacterial membrane prolipoproteins. Hydrolyzes -Xaa-Yaa-Zaa-|-(S,diacylglyceryl)Cys-, in which Xaa is hydrophobic (preferably Leu), and Yaa (Ala or Ser) and Zaa (Gly or Ala) have small, neutral side chains.</text>
        <dbReference type="EC" id="3.4.23.36"/>
    </reaction>
</comment>
<dbReference type="InterPro" id="IPR001872">
    <property type="entry name" value="Peptidase_A8"/>
</dbReference>
<comment type="function">
    <text evidence="9">This protein specifically catalyzes the removal of signal peptides from prolipoproteins.</text>
</comment>
<evidence type="ECO:0000313" key="12">
    <source>
        <dbReference type="Proteomes" id="UP000792865"/>
    </source>
</evidence>
<dbReference type="GO" id="GO:0005886">
    <property type="term" value="C:plasma membrane"/>
    <property type="evidence" value="ECO:0007669"/>
    <property type="project" value="UniProtKB-SubCell"/>
</dbReference>
<dbReference type="GO" id="GO:0004190">
    <property type="term" value="F:aspartic-type endopeptidase activity"/>
    <property type="evidence" value="ECO:0007669"/>
    <property type="project" value="UniProtKB-UniRule"/>
</dbReference>
<feature type="transmembrane region" description="Helical" evidence="9">
    <location>
        <begin position="139"/>
        <end position="159"/>
    </location>
</feature>
<dbReference type="Proteomes" id="UP000792865">
    <property type="component" value="Chromosome"/>
</dbReference>
<dbReference type="EC" id="3.4.23.36" evidence="9"/>
<dbReference type="AlphaFoldDB" id="A0AAC9VFY6"/>
<proteinExistence type="inferred from homology"/>
<evidence type="ECO:0000256" key="10">
    <source>
        <dbReference type="RuleBase" id="RU004181"/>
    </source>
</evidence>
<comment type="pathway">
    <text evidence="9">Protein modification; lipoprotein biosynthesis (signal peptide cleavage).</text>
</comment>
<feature type="transmembrane region" description="Helical" evidence="9">
    <location>
        <begin position="15"/>
        <end position="34"/>
    </location>
</feature>
<reference evidence="11" key="1">
    <citation type="submission" date="2017-08" db="EMBL/GenBank/DDBJ databases">
        <title>Genome sequence of Candidatus Hamiltonella defensa from Acyrthosiphon pisum strain MI47.</title>
        <authorList>
            <person name="Patel V.A."/>
            <person name="Chevignon G."/>
            <person name="Russell J.A."/>
            <person name="Oliver K.M."/>
        </authorList>
    </citation>
    <scope>NUCLEOTIDE SEQUENCE</scope>
    <source>
        <strain evidence="11">MI47</strain>
    </source>
</reference>
<name>A0AAC9VFY6_9ENTR</name>
<keyword evidence="5 9" id="KW-0064">Aspartyl protease</keyword>
<dbReference type="Pfam" id="PF01252">
    <property type="entry name" value="Peptidase_A8"/>
    <property type="match status" value="1"/>
</dbReference>
<keyword evidence="2 9" id="KW-1003">Cell membrane</keyword>
<evidence type="ECO:0000256" key="7">
    <source>
        <dbReference type="ARBA" id="ARBA00022989"/>
    </source>
</evidence>
<dbReference type="NCBIfam" id="TIGR00077">
    <property type="entry name" value="lspA"/>
    <property type="match status" value="1"/>
</dbReference>
<evidence type="ECO:0000256" key="9">
    <source>
        <dbReference type="HAMAP-Rule" id="MF_00161"/>
    </source>
</evidence>